<dbReference type="PANTHER" id="PTHR10639">
    <property type="entry name" value="CLATHRIN LIGHT CHAIN"/>
    <property type="match status" value="1"/>
</dbReference>
<organism evidence="9">
    <name type="scientific">Salvia splendens</name>
    <name type="common">Scarlet sage</name>
    <dbReference type="NCBI Taxonomy" id="180675"/>
    <lineage>
        <taxon>Eukaryota</taxon>
        <taxon>Viridiplantae</taxon>
        <taxon>Streptophyta</taxon>
        <taxon>Embryophyta</taxon>
        <taxon>Tracheophyta</taxon>
        <taxon>Spermatophyta</taxon>
        <taxon>Magnoliopsida</taxon>
        <taxon>eudicotyledons</taxon>
        <taxon>Gunneridae</taxon>
        <taxon>Pentapetalae</taxon>
        <taxon>asterids</taxon>
        <taxon>lamiids</taxon>
        <taxon>Lamiales</taxon>
        <taxon>Lamiaceae</taxon>
        <taxon>Nepetoideae</taxon>
        <taxon>Mentheae</taxon>
        <taxon>Salviinae</taxon>
        <taxon>Salvia</taxon>
        <taxon>Salvia subgen. Calosphace</taxon>
        <taxon>core Calosphace</taxon>
    </lineage>
</organism>
<comment type="caution">
    <text evidence="9">The sequence shown here is derived from an EMBL/GenBank/DDBJ whole genome shotgun (WGS) entry which is preliminary data.</text>
</comment>
<evidence type="ECO:0000256" key="8">
    <source>
        <dbReference type="SAM" id="MobiDB-lite"/>
    </source>
</evidence>
<evidence type="ECO:0000256" key="2">
    <source>
        <dbReference type="ARBA" id="ARBA00004180"/>
    </source>
</evidence>
<reference evidence="9" key="1">
    <citation type="submission" date="2018-01" db="EMBL/GenBank/DDBJ databases">
        <authorList>
            <person name="Mao J.F."/>
        </authorList>
    </citation>
    <scope>NUCLEOTIDE SEQUENCE</scope>
    <source>
        <strain evidence="9">Huo1</strain>
        <tissue evidence="9">Leaf</tissue>
    </source>
</reference>
<dbReference type="GO" id="GO:0005198">
    <property type="term" value="F:structural molecule activity"/>
    <property type="evidence" value="ECO:0007669"/>
    <property type="project" value="InterPro"/>
</dbReference>
<keyword evidence="4 7" id="KW-0472">Membrane</keyword>
<sequence length="317" mass="34965">MASFDDAAAPPFDYEGHTSYADSYSAFSSTDAPPYSGSAFTPEYSEPEQVPVDLPNSSDPFGFDSNAEPFEHDASVPISNGNGSSPYDLGQDSEGLFTSDGPILPPPNEMQEEGFALREWRRLNTIRLEEKEKKEKEMRIQIIIEGEEFIKAFYEKTKLNVETNKNTNREKEKLSLASQEKFHKEADKHYWKSIAELVPNEVAHIEKRGKKKDQEKKPSITVVQGPKPGKPTDLSRMRGILIKLKHNPPPHMLPPPPAPAKDPKDSKDGKGKKDVKESSDKPTSTKEAVEESAPNGAAGAQASEEPAAAPTEDQQSS</sequence>
<comment type="subcellular location">
    <subcellularLocation>
        <location evidence="2 7">Cytoplasmic vesicle membrane</location>
        <topology evidence="2 7">Peripheral membrane protein</topology>
        <orientation evidence="2 7">Cytoplasmic side</orientation>
    </subcellularLocation>
    <subcellularLocation>
        <location evidence="7">Membrane</location>
        <location evidence="7">Coated pit</location>
        <topology evidence="7">Peripheral membrane protein</topology>
        <orientation evidence="7">Cytoplasmic side</orientation>
    </subcellularLocation>
    <text evidence="7">Cytoplasmic face of coated pits and vesicles.</text>
</comment>
<dbReference type="GO" id="GO:0030132">
    <property type="term" value="C:clathrin coat of coated pit"/>
    <property type="evidence" value="ECO:0007669"/>
    <property type="project" value="InterPro"/>
</dbReference>
<dbReference type="GO" id="GO:0072583">
    <property type="term" value="P:clathrin-dependent endocytosis"/>
    <property type="evidence" value="ECO:0007669"/>
    <property type="project" value="TreeGrafter"/>
</dbReference>
<feature type="compositionally biased region" description="Basic and acidic residues" evidence="8">
    <location>
        <begin position="261"/>
        <end position="289"/>
    </location>
</feature>
<dbReference type="AlphaFoldDB" id="A0A8X9A1P2"/>
<evidence type="ECO:0000256" key="3">
    <source>
        <dbReference type="ARBA" id="ARBA00005263"/>
    </source>
</evidence>
<evidence type="ECO:0000256" key="1">
    <source>
        <dbReference type="ARBA" id="ARBA00003913"/>
    </source>
</evidence>
<keyword evidence="6 7" id="KW-0968">Cytoplasmic vesicle</keyword>
<dbReference type="GO" id="GO:0006886">
    <property type="term" value="P:intracellular protein transport"/>
    <property type="evidence" value="ECO:0007669"/>
    <property type="project" value="InterPro"/>
</dbReference>
<keyword evidence="10" id="KW-1185">Reference proteome</keyword>
<feature type="region of interest" description="Disordered" evidence="8">
    <location>
        <begin position="25"/>
        <end position="110"/>
    </location>
</feature>
<dbReference type="PANTHER" id="PTHR10639:SF7">
    <property type="entry name" value="CLATHRIN LIGHT CHAIN"/>
    <property type="match status" value="1"/>
</dbReference>
<accession>A0A8X9A1P2</accession>
<comment type="function">
    <text evidence="1 7">Clathrin is the major protein of the polyhedral coat of coated pits and vesicles.</text>
</comment>
<name>A0A8X9A1P2_SALSN</name>
<dbReference type="OrthoDB" id="782264at2759"/>
<evidence type="ECO:0000256" key="6">
    <source>
        <dbReference type="ARBA" id="ARBA00023329"/>
    </source>
</evidence>
<evidence type="ECO:0000256" key="5">
    <source>
        <dbReference type="ARBA" id="ARBA00023176"/>
    </source>
</evidence>
<dbReference type="EMBL" id="PNBA02000005">
    <property type="protein sequence ID" value="KAG6423674.1"/>
    <property type="molecule type" value="Genomic_DNA"/>
</dbReference>
<evidence type="ECO:0000313" key="10">
    <source>
        <dbReference type="Proteomes" id="UP000298416"/>
    </source>
</evidence>
<evidence type="ECO:0000256" key="4">
    <source>
        <dbReference type="ARBA" id="ARBA00023136"/>
    </source>
</evidence>
<protein>
    <recommendedName>
        <fullName evidence="7">Clathrin light chain</fullName>
    </recommendedName>
</protein>
<feature type="compositionally biased region" description="Pro residues" evidence="8">
    <location>
        <begin position="249"/>
        <end position="260"/>
    </location>
</feature>
<reference evidence="9" key="2">
    <citation type="submission" date="2020-08" db="EMBL/GenBank/DDBJ databases">
        <title>Plant Genome Project.</title>
        <authorList>
            <person name="Zhang R.-G."/>
        </authorList>
    </citation>
    <scope>NUCLEOTIDE SEQUENCE</scope>
    <source>
        <strain evidence="9">Huo1</strain>
        <tissue evidence="9">Leaf</tissue>
    </source>
</reference>
<dbReference type="Proteomes" id="UP000298416">
    <property type="component" value="Unassembled WGS sequence"/>
</dbReference>
<comment type="similarity">
    <text evidence="3 7">Belongs to the clathrin light chain family.</text>
</comment>
<feature type="region of interest" description="Disordered" evidence="8">
    <location>
        <begin position="205"/>
        <end position="317"/>
    </location>
</feature>
<feature type="compositionally biased region" description="Low complexity" evidence="8">
    <location>
        <begin position="296"/>
        <end position="310"/>
    </location>
</feature>
<keyword evidence="5 7" id="KW-0168">Coated pit</keyword>
<dbReference type="GO" id="GO:0030130">
    <property type="term" value="C:clathrin coat of trans-Golgi network vesicle"/>
    <property type="evidence" value="ECO:0007669"/>
    <property type="project" value="InterPro"/>
</dbReference>
<evidence type="ECO:0000256" key="7">
    <source>
        <dbReference type="RuleBase" id="RU363137"/>
    </source>
</evidence>
<proteinExistence type="inferred from homology"/>
<dbReference type="Pfam" id="PF01086">
    <property type="entry name" value="Clathrin_lg_ch"/>
    <property type="match status" value="1"/>
</dbReference>
<dbReference type="InterPro" id="IPR000996">
    <property type="entry name" value="Clathrin_L-chain"/>
</dbReference>
<gene>
    <name evidence="9" type="ORF">SASPL_114076</name>
</gene>
<dbReference type="GO" id="GO:0032050">
    <property type="term" value="F:clathrin heavy chain binding"/>
    <property type="evidence" value="ECO:0007669"/>
    <property type="project" value="TreeGrafter"/>
</dbReference>
<evidence type="ECO:0000313" key="9">
    <source>
        <dbReference type="EMBL" id="KAG6423674.1"/>
    </source>
</evidence>